<evidence type="ECO:0000313" key="1">
    <source>
        <dbReference type="EMBL" id="KAI9920143.1"/>
    </source>
</evidence>
<gene>
    <name evidence="1" type="ORF">PsorP6_015603</name>
</gene>
<comment type="caution">
    <text evidence="1">The sequence shown here is derived from an EMBL/GenBank/DDBJ whole genome shotgun (WGS) entry which is preliminary data.</text>
</comment>
<sequence>MSRTTNATEDVRTRCPVTLESWVSTTRTLLALEQQEEIETMRTELTTLREADNPNVLSRLTLAQTSTGLFGRTIVHFALPSRSLCAPKAHHFTVGDLVQVRTHSSTCTHAPTGIVARVEDQSLSIVLEDKQQQDDTVDAMETLRPSGTFILERLVNTATYTKLTRVLDDLAKAEAHPVVHVVFRTHAPTWTTPLPPLVPFNPNLNPAQLHAIQRALASQDVALIHGPPGTGKTTTLVELVLQAVHHYHWKVLVCAPSNLAVDNVLEKLAMTVDKGGSEPLELTRMGHPARVLPRILQYCLDAKIQRADGTDLVAAIRDDVAGLASKLRTSRDKRVRRHVRQELRFHRKDMRQREHKVVREIVRTSDVVFATNVGAASTLLHDVPFDLVVIDEAAQALEVACWIPILKAPRCVLAGDHQQLAPTIKCTHAEGLARTLFDRLAQCETARDMLTMLTMQYRMHACISDWSSHAMYKGALVTCDTVARRRLHQLPQTRIAPDNDLLNAPLVLLDTAGCGLDEDASDAASSKSNSGEARVVAHHVRALVRAGLDEHDVAVITPYTKQVTVLKALLLDDHPRVAIRTVDGFQGCEKEAVVLSLVRSNAARHVGFLADARRLNVAMTRAKRHVAVVCDTETIGRHAFLAALVQYMETYGEVRSAQEYLEVVDGGTWDDKALDTLSRNVARTSKPTKVHGENPRPETAAPAAVGSTECVLTLEELVGTTRTEALDQVDESEDEVHVEDKQACATSVFQMLDVDTGSSEEEREQSEDDQRGVHSSPSPADESVPAANTLLRDLHLSRLARESSPRVEPSAGHKKTTRKKKKHRMKTCTTTNVGPIDEATARDDDLAFLTRQADTNQSCAYEHVRRCPKKTTMFGAVCKFCKLKFCYTHVVPEVHGCGNAVRKFEQVAFEQKQPRSNQVTRDTRKQLKKKLEEKVSAKTASRTAQLKSKKRQ</sequence>
<name>A0ACC0WPX2_9STRA</name>
<keyword evidence="2" id="KW-1185">Reference proteome</keyword>
<reference evidence="1 2" key="1">
    <citation type="journal article" date="2022" name="bioRxiv">
        <title>The genome of the oomycete Peronosclerospora sorghi, a cosmopolitan pathogen of maize and sorghum, is inflated with dispersed pseudogenes.</title>
        <authorList>
            <person name="Fletcher K."/>
            <person name="Martin F."/>
            <person name="Isakeit T."/>
            <person name="Cavanaugh K."/>
            <person name="Magill C."/>
            <person name="Michelmore R."/>
        </authorList>
    </citation>
    <scope>NUCLEOTIDE SEQUENCE [LARGE SCALE GENOMIC DNA]</scope>
    <source>
        <strain evidence="1">P6</strain>
    </source>
</reference>
<accession>A0ACC0WPX2</accession>
<evidence type="ECO:0000313" key="2">
    <source>
        <dbReference type="Proteomes" id="UP001163321"/>
    </source>
</evidence>
<dbReference type="EMBL" id="CM047589">
    <property type="protein sequence ID" value="KAI9920143.1"/>
    <property type="molecule type" value="Genomic_DNA"/>
</dbReference>
<protein>
    <submittedName>
        <fullName evidence="1">Uncharacterized protein</fullName>
    </submittedName>
</protein>
<dbReference type="Proteomes" id="UP001163321">
    <property type="component" value="Chromosome 10"/>
</dbReference>
<organism evidence="1 2">
    <name type="scientific">Peronosclerospora sorghi</name>
    <dbReference type="NCBI Taxonomy" id="230839"/>
    <lineage>
        <taxon>Eukaryota</taxon>
        <taxon>Sar</taxon>
        <taxon>Stramenopiles</taxon>
        <taxon>Oomycota</taxon>
        <taxon>Peronosporomycetes</taxon>
        <taxon>Peronosporales</taxon>
        <taxon>Peronosporaceae</taxon>
        <taxon>Peronosclerospora</taxon>
    </lineage>
</organism>
<proteinExistence type="predicted"/>